<organism evidence="1 2">
    <name type="scientific">Planctomyces bekefii</name>
    <dbReference type="NCBI Taxonomy" id="1653850"/>
    <lineage>
        <taxon>Bacteria</taxon>
        <taxon>Pseudomonadati</taxon>
        <taxon>Planctomycetota</taxon>
        <taxon>Planctomycetia</taxon>
        <taxon>Planctomycetales</taxon>
        <taxon>Planctomycetaceae</taxon>
        <taxon>Planctomyces</taxon>
    </lineage>
</organism>
<evidence type="ECO:0000313" key="1">
    <source>
        <dbReference type="EMBL" id="TWW09318.1"/>
    </source>
</evidence>
<protein>
    <submittedName>
        <fullName evidence="1">Uncharacterized protein</fullName>
    </submittedName>
</protein>
<dbReference type="EMBL" id="SRHE01000312">
    <property type="protein sequence ID" value="TWW09318.1"/>
    <property type="molecule type" value="Genomic_DNA"/>
</dbReference>
<evidence type="ECO:0000313" key="2">
    <source>
        <dbReference type="Proteomes" id="UP000321083"/>
    </source>
</evidence>
<reference evidence="1 2" key="2">
    <citation type="submission" date="2019-08" db="EMBL/GenBank/DDBJ databases">
        <authorList>
            <person name="Henke P."/>
        </authorList>
    </citation>
    <scope>NUCLEOTIDE SEQUENCE [LARGE SCALE GENOMIC DNA]</scope>
    <source>
        <strain evidence="1">Phe10_nw2017</strain>
    </source>
</reference>
<keyword evidence="2" id="KW-1185">Reference proteome</keyword>
<comment type="caution">
    <text evidence="1">The sequence shown here is derived from an EMBL/GenBank/DDBJ whole genome shotgun (WGS) entry which is preliminary data.</text>
</comment>
<gene>
    <name evidence="1" type="ORF">E3A20_15560</name>
</gene>
<proteinExistence type="predicted"/>
<sequence length="161" mass="18846">MATIITEDLLKKYFVENKKHPAYQESIELYEKLKVHANGSMPKKLIQERRPSESEHVQKYREAIYKPITEGSITKVLNSLSKIRRSQDWSIKYDKSSVPPSIHEDETPKEYFEYNFPNFDSLTNWVFEMGLKNYCIDANAVVVVMPMDFNVEVNGYAKPYP</sequence>
<feature type="non-terminal residue" evidence="1">
    <location>
        <position position="161"/>
    </location>
</feature>
<name>A0A5C6M3Y9_9PLAN</name>
<reference evidence="1 2" key="1">
    <citation type="submission" date="2019-08" db="EMBL/GenBank/DDBJ databases">
        <title>100 year-old enigma solved: identification of Planctomyces bekefii, the type genus and species of the phylum Planctomycetes.</title>
        <authorList>
            <person name="Svetlana D.N."/>
            <person name="Overmann J."/>
        </authorList>
    </citation>
    <scope>NUCLEOTIDE SEQUENCE [LARGE SCALE GENOMIC DNA]</scope>
    <source>
        <strain evidence="1">Phe10_nw2017</strain>
    </source>
</reference>
<dbReference type="Proteomes" id="UP000321083">
    <property type="component" value="Unassembled WGS sequence"/>
</dbReference>
<accession>A0A5C6M3Y9</accession>
<dbReference type="AlphaFoldDB" id="A0A5C6M3Y9"/>